<dbReference type="AlphaFoldDB" id="A0A0F3GT34"/>
<gene>
    <name evidence="2" type="ORF">MBAV_002697</name>
</gene>
<organism evidence="2 3">
    <name type="scientific">Candidatus Magnetobacterium bavaricum</name>
    <dbReference type="NCBI Taxonomy" id="29290"/>
    <lineage>
        <taxon>Bacteria</taxon>
        <taxon>Pseudomonadati</taxon>
        <taxon>Nitrospirota</taxon>
        <taxon>Thermodesulfovibrionia</taxon>
        <taxon>Thermodesulfovibrionales</taxon>
        <taxon>Candidatus Magnetobacteriaceae</taxon>
        <taxon>Candidatus Magnetobacterium</taxon>
    </lineage>
</organism>
<reference evidence="2 3" key="1">
    <citation type="submission" date="2015-02" db="EMBL/GenBank/DDBJ databases">
        <title>Single-cell genomics of uncultivated deep-branching MTB reveals a conserved set of magnetosome genes.</title>
        <authorList>
            <person name="Kolinko S."/>
            <person name="Richter M."/>
            <person name="Glockner F.O."/>
            <person name="Brachmann A."/>
            <person name="Schuler D."/>
        </authorList>
    </citation>
    <scope>NUCLEOTIDE SEQUENCE [LARGE SCALE GENOMIC DNA]</scope>
    <source>
        <strain evidence="2">TM-1</strain>
    </source>
</reference>
<dbReference type="Proteomes" id="UP000033423">
    <property type="component" value="Unassembled WGS sequence"/>
</dbReference>
<evidence type="ECO:0000259" key="1">
    <source>
        <dbReference type="PROSITE" id="PS51459"/>
    </source>
</evidence>
<keyword evidence="3" id="KW-1185">Reference proteome</keyword>
<dbReference type="Gene3D" id="1.10.3290.10">
    <property type="entry name" value="Fido-like domain"/>
    <property type="match status" value="1"/>
</dbReference>
<evidence type="ECO:0000313" key="2">
    <source>
        <dbReference type="EMBL" id="KJU85109.1"/>
    </source>
</evidence>
<proteinExistence type="predicted"/>
<name>A0A0F3GT34_9BACT</name>
<evidence type="ECO:0000313" key="3">
    <source>
        <dbReference type="Proteomes" id="UP000033423"/>
    </source>
</evidence>
<dbReference type="PROSITE" id="PS51459">
    <property type="entry name" value="FIDO"/>
    <property type="match status" value="1"/>
</dbReference>
<dbReference type="EMBL" id="LACI01001157">
    <property type="protein sequence ID" value="KJU85109.1"/>
    <property type="molecule type" value="Genomic_DNA"/>
</dbReference>
<protein>
    <submittedName>
        <fullName evidence="2">Filamentation protein</fullName>
    </submittedName>
</protein>
<dbReference type="InterPro" id="IPR003812">
    <property type="entry name" value="Fido"/>
</dbReference>
<dbReference type="SUPFAM" id="SSF140931">
    <property type="entry name" value="Fic-like"/>
    <property type="match status" value="1"/>
</dbReference>
<dbReference type="InterPro" id="IPR036597">
    <property type="entry name" value="Fido-like_dom_sf"/>
</dbReference>
<comment type="caution">
    <text evidence="2">The sequence shown here is derived from an EMBL/GenBank/DDBJ whole genome shotgun (WGS) entry which is preliminary data.</text>
</comment>
<accession>A0A0F3GT34</accession>
<dbReference type="Pfam" id="PF02661">
    <property type="entry name" value="Fic"/>
    <property type="match status" value="1"/>
</dbReference>
<feature type="domain" description="Fido" evidence="1">
    <location>
        <begin position="246"/>
        <end position="391"/>
    </location>
</feature>
<sequence>MCEMPHRRGYFVLAYQWDHHCHELFEATKGKFQHVLKELGELDSQDVPNTQELMFYFKKWHYNQDLFNCTMADIDRKVHVINSLGYRGYGVNIDLLNALDALRKDYEGHIRWHLDETFKRHLDLLKDTIDINDKQLQSMDTFYIITHLCDTLGWTEEDHLPAACRHVRLDLEQYFRIMSEETPWTVNTAIFQKLFLHLGCSSMTIMKGTVGHEDTLTPQELKVIGNSNFIEMYKETFSNLHTFTDIGLDLLKRIHLTFSKGLVPNAGNFRPYDFPDKNGVTCDFGNFNREIADLGYVLWETGQSFHNLDSFVYDLSRSYYMFIGIHPFWDSNGRVGKCLLNYMLMKKGLPPISFNNSEEVFALPRYGGGMEDMYNYVKKRILFAIDAYFYERWKLEYLGFLTKQIYNVSFDSGFYFRQIDDNPQKLEGHFIAYVVSDNDHLFKQLVDQCRVVLHNEHLVQNITIYGGFTNGHNKDWHQKITFNRNVFIKEVASDIPGTRAFDIDFVIDLYDYHYNYPCFSCCVVSQEGGYIFNNKGLNYTYTIQR</sequence>